<evidence type="ECO:0000256" key="2">
    <source>
        <dbReference type="ARBA" id="ARBA00022475"/>
    </source>
</evidence>
<evidence type="ECO:0000256" key="6">
    <source>
        <dbReference type="SAM" id="Phobius"/>
    </source>
</evidence>
<comment type="caution">
    <text evidence="8">The sequence shown here is derived from an EMBL/GenBank/DDBJ whole genome shotgun (WGS) entry which is preliminary data.</text>
</comment>
<dbReference type="GO" id="GO:0005886">
    <property type="term" value="C:plasma membrane"/>
    <property type="evidence" value="ECO:0007669"/>
    <property type="project" value="UniProtKB-SubCell"/>
</dbReference>
<name>A0A0A6UJN5_ACTUT</name>
<dbReference type="EMBL" id="JRTT01000042">
    <property type="protein sequence ID" value="KHD74534.1"/>
    <property type="molecule type" value="Genomic_DNA"/>
</dbReference>
<keyword evidence="2" id="KW-1003">Cell membrane</keyword>
<organism evidence="8 9">
    <name type="scientific">Actinoplanes utahensis</name>
    <dbReference type="NCBI Taxonomy" id="1869"/>
    <lineage>
        <taxon>Bacteria</taxon>
        <taxon>Bacillati</taxon>
        <taxon>Actinomycetota</taxon>
        <taxon>Actinomycetes</taxon>
        <taxon>Micromonosporales</taxon>
        <taxon>Micromonosporaceae</taxon>
        <taxon>Actinoplanes</taxon>
    </lineage>
</organism>
<keyword evidence="5 6" id="KW-0472">Membrane</keyword>
<dbReference type="AlphaFoldDB" id="A0A0A6UJN5"/>
<evidence type="ECO:0000256" key="4">
    <source>
        <dbReference type="ARBA" id="ARBA00022989"/>
    </source>
</evidence>
<reference evidence="8 9" key="1">
    <citation type="submission" date="2014-10" db="EMBL/GenBank/DDBJ databases">
        <title>Draft genome sequence of Actinoplanes utahensis NRRL 12052.</title>
        <authorList>
            <person name="Velasco-Bucheli B."/>
            <person name="del Cerro C."/>
            <person name="Hormigo D."/>
            <person name="Garcia J.L."/>
            <person name="Acebal C."/>
            <person name="Arroyo M."/>
            <person name="de la Mata I."/>
        </authorList>
    </citation>
    <scope>NUCLEOTIDE SEQUENCE [LARGE SCALE GENOMIC DNA]</scope>
    <source>
        <strain evidence="8 9">NRRL 12052</strain>
    </source>
</reference>
<protein>
    <recommendedName>
        <fullName evidence="7">Cardiolipin synthase N-terminal domain-containing protein</fullName>
    </recommendedName>
</protein>
<dbReference type="OrthoDB" id="3298527at2"/>
<comment type="subcellular location">
    <subcellularLocation>
        <location evidence="1">Cell membrane</location>
        <topology evidence="1">Multi-pass membrane protein</topology>
    </subcellularLocation>
</comment>
<dbReference type="Pfam" id="PF13396">
    <property type="entry name" value="PLDc_N"/>
    <property type="match status" value="1"/>
</dbReference>
<dbReference type="RefSeq" id="WP_043529383.1">
    <property type="nucleotide sequence ID" value="NZ_BAABKU010000002.1"/>
</dbReference>
<dbReference type="InterPro" id="IPR027379">
    <property type="entry name" value="CLS_N"/>
</dbReference>
<evidence type="ECO:0000313" key="9">
    <source>
        <dbReference type="Proteomes" id="UP000054537"/>
    </source>
</evidence>
<keyword evidence="9" id="KW-1185">Reference proteome</keyword>
<gene>
    <name evidence="8" type="ORF">MB27_28385</name>
</gene>
<keyword evidence="4 6" id="KW-1133">Transmembrane helix</keyword>
<proteinExistence type="predicted"/>
<sequence>MARVNTLIFLAVIAFSVVALLDCLRTEQSRLQSFPRRAWAVLILLCPVFGAIAWFRAGRGPARRPAPADHPVAAGGAVAAGVFVGPEDDPDFVRQMAAALRDR</sequence>
<evidence type="ECO:0000259" key="7">
    <source>
        <dbReference type="Pfam" id="PF13396"/>
    </source>
</evidence>
<feature type="transmembrane region" description="Helical" evidence="6">
    <location>
        <begin position="37"/>
        <end position="55"/>
    </location>
</feature>
<feature type="domain" description="Cardiolipin synthase N-terminal" evidence="7">
    <location>
        <begin position="15"/>
        <end position="59"/>
    </location>
</feature>
<evidence type="ECO:0000256" key="1">
    <source>
        <dbReference type="ARBA" id="ARBA00004651"/>
    </source>
</evidence>
<evidence type="ECO:0000256" key="5">
    <source>
        <dbReference type="ARBA" id="ARBA00023136"/>
    </source>
</evidence>
<keyword evidence="3 6" id="KW-0812">Transmembrane</keyword>
<dbReference type="STRING" id="1869.MB27_28385"/>
<accession>A0A0A6UJN5</accession>
<evidence type="ECO:0000256" key="3">
    <source>
        <dbReference type="ARBA" id="ARBA00022692"/>
    </source>
</evidence>
<dbReference type="Proteomes" id="UP000054537">
    <property type="component" value="Unassembled WGS sequence"/>
</dbReference>
<evidence type="ECO:0000313" key="8">
    <source>
        <dbReference type="EMBL" id="KHD74534.1"/>
    </source>
</evidence>